<evidence type="ECO:0000313" key="2">
    <source>
        <dbReference type="EMBL" id="MCO1654480.1"/>
    </source>
</evidence>
<feature type="transmembrane region" description="Helical" evidence="1">
    <location>
        <begin position="37"/>
        <end position="55"/>
    </location>
</feature>
<accession>A0ABT0ZUS6</accession>
<sequence length="245" mass="24495">MDVIVWTVIVVGFAAFALVIATGLYRASLTAGSPRSTAVAVGSVFALVWLGWVVVSGMLGAAGVYRQDASAVRPWLVVAFAGVLGAALLAARLPVVARALAVPHAPALLVAPQALRVVGGVFLLVMAVGELPPVFALPAGIGDVAVGVAAVFVARRLRAGTAGRGAVWFNRLGILDLVVALTIGTVAGLLGAEPSTAPVGLLPLVLIPTAAVPLALALHVLALARLRDDAAAPRGRAAGQPAGTS</sequence>
<feature type="transmembrane region" description="Helical" evidence="1">
    <location>
        <begin position="134"/>
        <end position="154"/>
    </location>
</feature>
<organism evidence="2 3">
    <name type="scientific">Pseudonocardia humida</name>
    <dbReference type="NCBI Taxonomy" id="2800819"/>
    <lineage>
        <taxon>Bacteria</taxon>
        <taxon>Bacillati</taxon>
        <taxon>Actinomycetota</taxon>
        <taxon>Actinomycetes</taxon>
        <taxon>Pseudonocardiales</taxon>
        <taxon>Pseudonocardiaceae</taxon>
        <taxon>Pseudonocardia</taxon>
    </lineage>
</organism>
<keyword evidence="1" id="KW-0812">Transmembrane</keyword>
<feature type="transmembrane region" description="Helical" evidence="1">
    <location>
        <begin position="174"/>
        <end position="192"/>
    </location>
</feature>
<evidence type="ECO:0000313" key="3">
    <source>
        <dbReference type="Proteomes" id="UP001165283"/>
    </source>
</evidence>
<feature type="transmembrane region" description="Helical" evidence="1">
    <location>
        <begin position="107"/>
        <end position="128"/>
    </location>
</feature>
<keyword evidence="3" id="KW-1185">Reference proteome</keyword>
<evidence type="ECO:0000256" key="1">
    <source>
        <dbReference type="SAM" id="Phobius"/>
    </source>
</evidence>
<name>A0ABT0ZUS6_9PSEU</name>
<feature type="transmembrane region" description="Helical" evidence="1">
    <location>
        <begin position="6"/>
        <end position="25"/>
    </location>
</feature>
<feature type="transmembrane region" description="Helical" evidence="1">
    <location>
        <begin position="204"/>
        <end position="224"/>
    </location>
</feature>
<dbReference type="RefSeq" id="WP_252436097.1">
    <property type="nucleotide sequence ID" value="NZ_JAGSOV010000011.1"/>
</dbReference>
<dbReference type="Proteomes" id="UP001165283">
    <property type="component" value="Unassembled WGS sequence"/>
</dbReference>
<reference evidence="2" key="1">
    <citation type="submission" date="2021-04" db="EMBL/GenBank/DDBJ databases">
        <title>Pseudonocardia sp. nov., isolated from sandy soil of mangrove forest.</title>
        <authorList>
            <person name="Zan Z."/>
            <person name="Huang R."/>
            <person name="Liu W."/>
        </authorList>
    </citation>
    <scope>NUCLEOTIDE SEQUENCE</scope>
    <source>
        <strain evidence="2">S2-4</strain>
    </source>
</reference>
<comment type="caution">
    <text evidence="2">The sequence shown here is derived from an EMBL/GenBank/DDBJ whole genome shotgun (WGS) entry which is preliminary data.</text>
</comment>
<keyword evidence="1" id="KW-1133">Transmembrane helix</keyword>
<keyword evidence="1" id="KW-0472">Membrane</keyword>
<protein>
    <submittedName>
        <fullName evidence="2">Uncharacterized protein</fullName>
    </submittedName>
</protein>
<gene>
    <name evidence="2" type="ORF">KDL28_05370</name>
</gene>
<dbReference type="EMBL" id="JAGSOV010000011">
    <property type="protein sequence ID" value="MCO1654480.1"/>
    <property type="molecule type" value="Genomic_DNA"/>
</dbReference>
<feature type="transmembrane region" description="Helical" evidence="1">
    <location>
        <begin position="75"/>
        <end position="95"/>
    </location>
</feature>
<proteinExistence type="predicted"/>